<dbReference type="EMBL" id="CAJJDO010000081">
    <property type="protein sequence ID" value="CAD8183775.1"/>
    <property type="molecule type" value="Genomic_DNA"/>
</dbReference>
<dbReference type="InterPro" id="IPR006212">
    <property type="entry name" value="Furin_repeat"/>
</dbReference>
<dbReference type="Proteomes" id="UP000689195">
    <property type="component" value="Unassembled WGS sequence"/>
</dbReference>
<feature type="transmembrane region" description="Helical" evidence="1">
    <location>
        <begin position="2742"/>
        <end position="2761"/>
    </location>
</feature>
<dbReference type="PANTHER" id="PTHR11319:SF35">
    <property type="entry name" value="OUTER MEMBRANE PROTEIN PMPC-RELATED"/>
    <property type="match status" value="1"/>
</dbReference>
<feature type="chain" id="PRO_5035855513" description="Transmembrane protein" evidence="2">
    <location>
        <begin position="17"/>
        <end position="2830"/>
    </location>
</feature>
<proteinExistence type="predicted"/>
<reference evidence="3" key="1">
    <citation type="submission" date="2021-01" db="EMBL/GenBank/DDBJ databases">
        <authorList>
            <consortium name="Genoscope - CEA"/>
            <person name="William W."/>
        </authorList>
    </citation>
    <scope>NUCLEOTIDE SEQUENCE</scope>
</reference>
<gene>
    <name evidence="3" type="ORF">PPENT_87.1.T0810171</name>
</gene>
<feature type="signal peptide" evidence="2">
    <location>
        <begin position="1"/>
        <end position="16"/>
    </location>
</feature>
<keyword evidence="4" id="KW-1185">Reference proteome</keyword>
<feature type="transmembrane region" description="Helical" evidence="1">
    <location>
        <begin position="2437"/>
        <end position="2457"/>
    </location>
</feature>
<keyword evidence="2" id="KW-0732">Signal</keyword>
<feature type="transmembrane region" description="Helical" evidence="1">
    <location>
        <begin position="2698"/>
        <end position="2722"/>
    </location>
</feature>
<sequence>MILISFLVLSTKMLNGFETIKMNPAYQYQRKFIQLTENEYTTNTCLTYGLWSKYNPLSTITQVGMYGLFDSHCFHLHNAIEQNSQSLNLIYYDCLDSVSRKIIKKILFINNLDEQVRLQIEIDSFDYENTWYYLQLIAYPSQNIFKLIFIKRQEVLFQTIKSMKYPFNDENLILSFGGNFRVHNSKIHEIKNGEIFSYFPGTIILQEFSIQSLTLDFAFIDIANQAYKQFDQCICQPNEKFLIGDKDFKQQEYDIYFSDNLNCESFVLIGWIKIKEIINPSGILNYQLMKISPNLQNPIFQNQNLSPFQLFYHITSLQNEIEIITYSYTFPDVSIDFQDNPFLIKKILLIKNMINLWHYLKVELLDNKLIVEITFYEGQEIFYYDAQFEVHHFHNCLFKLQYGNCQQTQMNYLNIQIKNLEFFNCYKEITTQNCHYSCYECDGPTNQNCLSCSIESQRIYIQEHKVCICPYNTIDNQNKCQTYVDSNLRLIEDQNLNNNQNCQYGFFEFDGNCIQCPSIIKDDFISCLECLNNPKSWFEYPICQRVLVIKPNTSYYEALLLFGDVQYYFDGIQLNSIHNTYSFSYETLITNTTGIYKEFYLSQNYFRQFCQQMDFVDTDQFICYECFIKSCQICQVTPTTFICVKCYGDYKLINDQCIFQPSVKAKFELICLPPYYYSFDNYCKICKIKNCIYCFEYSTTNQNYCSLVKLPSLNLNLRQNFKIGCALCEENYIFDFTLELCLRQIPEIMNCQRSYINFQNQEQCVSSMNDDFSIAPEISNCQKYIVNCLICSLNLDLQIKCIVCQSNFIIENDQCYQNEELDVQKNLIYNLQNKIQSFILQFVPQLKQYVYNKFLNQKKVTECDPSCILCDQISSYCKLCPLNYYKKQIITESSNKCTYCHPLCQVCLHRLNKDIQRDYPLFIVNDQNQIYTKQCIKPYFDPSFSYDPYSQYVRYCFTKDCKDQFVFDVSYESCDFTRFNRYYESKINTQYCNQIGIENLTINFVLKISNQQCFLILPFNIQTELKQKLINLKKVNLKFSSSQYLDIISFNFKPFYNFDQVEISNLGFVIDSNQHFIFYNSNTKIHLILTNFTITQSILQNIDSLFKTEQFGNITLNNFTIINTTLINSSIFNSQSFQMRGSINIINLQIKNCTFIESALFKLSQIESLLSYKYLIIDKSNLINSSIFTFYTSYPQLRILNGLNTIIKKNKFYNSYLINSTYLIQVNLQDFQLYSNLIDTSIIISVNYNIKMNMISIYQNVFTFSQFLSINQILLKNEILCNIIDFEANQNQFQTSSLILIFSTLSTNFLIIKFSHFSINNNSKYSTAKQIFLIRFQKKKLNKKSHVPIMIMVKVNQIHISNFLINDNDDLIIFQLSENKNITIVNIIYQHSIQNFKIPLSQTCLTKNKKNKLLQVFGFTNIYIENVYILKIISVDEPIIQINPSYQNLSYDMNQIEIINLTFAENILIQSTLNNYISLLIIEQDNRVNILLENIKYEENFLHSYSSSAIRTTISLLYIQSSLSQLKIQNFLSKNNALTNSTNSFITVMSFNLILSNFTICNHNYLSQQLWVKYYELQFNDNLNQDNLNEIVFQILQIKNTGGVGQFLVQNLSCFNCTFSKILAMQSLIFEITTTEEGFIDLQNITINQVENNLLSTEKGTGCFSIYSSNSKLNLRLVNAFLSNILNRMASSIFTIIPSKQSNIILLQDTNILNCLSLVNQIMNVQFSSLIANKNIITIKNMKIIQNYQVWIDYFAKIRDLYIQEITDTINNQNSLISFQNCIVLIKEFVIEGLIINSVFQFANIPKLQLYNIKLDKIQVLYSFNLIQVIQLQQLQSIIAIDNLSIKNISLYQNNLIQQSTYQQQTYNIRGCKIVQQYIEKYQRDYFQTIVSSFQQNNDKESSLIYIQSISNLNGFYFRDVTFEHNDCQQCQNGLIFFELSDFKFIKFEKFNCNYNQIKMFGCLHFSSNTYLKQKILIENSNFLFNNGTQGIGIFSQKVSLKIKQCKLINNSAEDLGGGLYMQIESCDFIVNRTIIIGNIARIGGGIYLDGNCNLNNNNFLSSLLLFNIAQEYGNNIIEIPTHLAFYINYMENPSQFVNINNQQINILHLKTYRMIEQGTQIFMKDLLIPSNQIIKTFQIFDIHQSKYKPFIKDIVLSYKNSRNEAMHKYINSSCTVQNKIITKDKQEIVDKQVSQILIFDILTNSFDFGSLSFSLDPYKQEFNYLQIDISCQLKESNNTLKYRIYTKSLKCQLGEFYVNNGCQICQHNQGYYSVTYNATKCSIFDKSKYSDITSNMIKLLPGFWRPNNFSDYIEPCFKNPLFCIGGWQVGDQTCSFGHIGALCEECDMYNIRGLGNFYKNQWDQNCRKCQFDWSSIFPFMLISLWTFISISMSLRSISKSNQLYSQLIIAQRFSKILFKLNQDQQSIQLKMLINYLWIYSVIFTFNIRFSFSLLFIEQTSDTSYFIAKDLDCYISSIQSVHILYLKIFTMLILMIILFNLVIAGAYLHTLITKQKHDISIFSNTALYLYVFNYAGLIKMFSSALSKREGDVSLQYGSQIHQKWMYYFIIPGIFIIGVFIPIFIYILLMLNKNKLDKIKLRKHICYLLNEYKQERYYWELIKLFKKSIIIFIMTNFETEIVLKASLLGLGLLIYQILAIFNKPFTIQKYNSLDLQTAQICSISIFLALTKSICEQKNYILPSILIQMFIIGCFIKLCYPFVFGIARNYFKKYQFFYLNKLHFFLNLKVPNFYFAIILGKFLEKEKLRQNKLKSNIAKLKNHLIFLSKVQLRNSRQIISPQSSRILSTKSSRIGVEKVFFNNVEEYESNKR</sequence>
<keyword evidence="1" id="KW-0812">Transmembrane</keyword>
<feature type="transmembrane region" description="Helical" evidence="1">
    <location>
        <begin position="2484"/>
        <end position="2507"/>
    </location>
</feature>
<evidence type="ECO:0008006" key="5">
    <source>
        <dbReference type="Google" id="ProtNLM"/>
    </source>
</evidence>
<keyword evidence="1" id="KW-0472">Membrane</keyword>
<evidence type="ECO:0000313" key="3">
    <source>
        <dbReference type="EMBL" id="CAD8183775.1"/>
    </source>
</evidence>
<name>A0A8S1W5U7_9CILI</name>
<accession>A0A8S1W5U7</accession>
<feature type="transmembrane region" description="Helical" evidence="1">
    <location>
        <begin position="2374"/>
        <end position="2395"/>
    </location>
</feature>
<dbReference type="OrthoDB" id="77931at2759"/>
<evidence type="ECO:0000256" key="1">
    <source>
        <dbReference type="SAM" id="Phobius"/>
    </source>
</evidence>
<feature type="transmembrane region" description="Helical" evidence="1">
    <location>
        <begin position="2527"/>
        <end position="2545"/>
    </location>
</feature>
<feature type="transmembrane region" description="Helical" evidence="1">
    <location>
        <begin position="2565"/>
        <end position="2590"/>
    </location>
</feature>
<evidence type="ECO:0000256" key="2">
    <source>
        <dbReference type="SAM" id="SignalP"/>
    </source>
</evidence>
<organism evidence="3 4">
    <name type="scientific">Paramecium pentaurelia</name>
    <dbReference type="NCBI Taxonomy" id="43138"/>
    <lineage>
        <taxon>Eukaryota</taxon>
        <taxon>Sar</taxon>
        <taxon>Alveolata</taxon>
        <taxon>Ciliophora</taxon>
        <taxon>Intramacronucleata</taxon>
        <taxon>Oligohymenophorea</taxon>
        <taxon>Peniculida</taxon>
        <taxon>Parameciidae</taxon>
        <taxon>Paramecium</taxon>
    </lineage>
</organism>
<dbReference type="PANTHER" id="PTHR11319">
    <property type="entry name" value="G PROTEIN-COUPLED RECEPTOR-RELATED"/>
    <property type="match status" value="1"/>
</dbReference>
<comment type="caution">
    <text evidence="3">The sequence shown here is derived from an EMBL/GenBank/DDBJ whole genome shotgun (WGS) entry which is preliminary data.</text>
</comment>
<protein>
    <recommendedName>
        <fullName evidence="5">Transmembrane protein</fullName>
    </recommendedName>
</protein>
<dbReference type="CDD" id="cd00064">
    <property type="entry name" value="FU"/>
    <property type="match status" value="1"/>
</dbReference>
<feature type="transmembrane region" description="Helical" evidence="1">
    <location>
        <begin position="2640"/>
        <end position="2660"/>
    </location>
</feature>
<keyword evidence="1" id="KW-1133">Transmembrane helix</keyword>
<evidence type="ECO:0000313" key="4">
    <source>
        <dbReference type="Proteomes" id="UP000689195"/>
    </source>
</evidence>